<evidence type="ECO:0000313" key="2">
    <source>
        <dbReference type="EMBL" id="QSQ17910.1"/>
    </source>
</evidence>
<keyword evidence="1" id="KW-0175">Coiled coil</keyword>
<proteinExistence type="predicted"/>
<dbReference type="PANTHER" id="PTHR33215:SF13">
    <property type="entry name" value="PROTEIN DISTAL ANTENNA"/>
    <property type="match status" value="1"/>
</dbReference>
<dbReference type="EMBL" id="CP071091">
    <property type="protein sequence ID" value="QSQ17910.1"/>
    <property type="molecule type" value="Genomic_DNA"/>
</dbReference>
<dbReference type="SUPFAM" id="SSF46689">
    <property type="entry name" value="Homeodomain-like"/>
    <property type="match status" value="1"/>
</dbReference>
<accession>A0ABX7NGG1</accession>
<organism evidence="2 3">
    <name type="scientific">Myxococcus landrumensis</name>
    <dbReference type="NCBI Taxonomy" id="2813577"/>
    <lineage>
        <taxon>Bacteria</taxon>
        <taxon>Pseudomonadati</taxon>
        <taxon>Myxococcota</taxon>
        <taxon>Myxococcia</taxon>
        <taxon>Myxococcales</taxon>
        <taxon>Cystobacterineae</taxon>
        <taxon>Myxococcaceae</taxon>
        <taxon>Myxococcus</taxon>
    </lineage>
</organism>
<dbReference type="Gene3D" id="1.10.10.60">
    <property type="entry name" value="Homeodomain-like"/>
    <property type="match status" value="1"/>
</dbReference>
<reference evidence="2 3" key="1">
    <citation type="submission" date="2021-02" db="EMBL/GenBank/DDBJ databases">
        <title>De Novo genome assembly of isolated myxobacteria.</title>
        <authorList>
            <person name="Stevens D.C."/>
        </authorList>
    </citation>
    <scope>NUCLEOTIDE SEQUENCE [LARGE SCALE GENOMIC DNA]</scope>
    <source>
        <strain evidence="2 3">SCHIC003</strain>
    </source>
</reference>
<gene>
    <name evidence="2" type="ORF">JY572_18565</name>
</gene>
<sequence>MSANEEKQKKPRRPRREFSAEFKAGAVRLVLVEGKSLPQVARDLDLTQSALRLWREQTKTDRGEGKPGALTTAEREELARLRKENRELRLEREILKNAAAFFAKALK</sequence>
<name>A0ABX7NGG1_9BACT</name>
<evidence type="ECO:0000256" key="1">
    <source>
        <dbReference type="SAM" id="Coils"/>
    </source>
</evidence>
<protein>
    <submittedName>
        <fullName evidence="2">Transposase</fullName>
    </submittedName>
</protein>
<dbReference type="InterPro" id="IPR051839">
    <property type="entry name" value="RD_transcriptional_regulator"/>
</dbReference>
<dbReference type="InterPro" id="IPR009057">
    <property type="entry name" value="Homeodomain-like_sf"/>
</dbReference>
<dbReference type="InterPro" id="IPR002514">
    <property type="entry name" value="Transposase_8"/>
</dbReference>
<keyword evidence="3" id="KW-1185">Reference proteome</keyword>
<dbReference type="Proteomes" id="UP000663090">
    <property type="component" value="Chromosome"/>
</dbReference>
<evidence type="ECO:0000313" key="3">
    <source>
        <dbReference type="Proteomes" id="UP000663090"/>
    </source>
</evidence>
<dbReference type="PANTHER" id="PTHR33215">
    <property type="entry name" value="PROTEIN DISTAL ANTENNA"/>
    <property type="match status" value="1"/>
</dbReference>
<feature type="coiled-coil region" evidence="1">
    <location>
        <begin position="71"/>
        <end position="98"/>
    </location>
</feature>
<dbReference type="Pfam" id="PF01527">
    <property type="entry name" value="HTH_Tnp_1"/>
    <property type="match status" value="1"/>
</dbReference>